<evidence type="ECO:0000256" key="1">
    <source>
        <dbReference type="SAM" id="MobiDB-lite"/>
    </source>
</evidence>
<comment type="caution">
    <text evidence="2">The sequence shown here is derived from an EMBL/GenBank/DDBJ whole genome shotgun (WGS) entry which is preliminary data.</text>
</comment>
<gene>
    <name evidence="2" type="ORF">CTEN210_14306</name>
</gene>
<evidence type="ECO:0000313" key="3">
    <source>
        <dbReference type="Proteomes" id="UP001054902"/>
    </source>
</evidence>
<dbReference type="EMBL" id="BLLK01000058">
    <property type="protein sequence ID" value="GFH57830.1"/>
    <property type="molecule type" value="Genomic_DNA"/>
</dbReference>
<dbReference type="Pfam" id="PF05990">
    <property type="entry name" value="DUF900"/>
    <property type="match status" value="1"/>
</dbReference>
<protein>
    <submittedName>
        <fullName evidence="2">Uncharacterized protein</fullName>
    </submittedName>
</protein>
<reference evidence="2 3" key="1">
    <citation type="journal article" date="2021" name="Sci. Rep.">
        <title>The genome of the diatom Chaetoceros tenuissimus carries an ancient integrated fragment of an extant virus.</title>
        <authorList>
            <person name="Hongo Y."/>
            <person name="Kimura K."/>
            <person name="Takaki Y."/>
            <person name="Yoshida Y."/>
            <person name="Baba S."/>
            <person name="Kobayashi G."/>
            <person name="Nagasaki K."/>
            <person name="Hano T."/>
            <person name="Tomaru Y."/>
        </authorList>
    </citation>
    <scope>NUCLEOTIDE SEQUENCE [LARGE SCALE GENOMIC DNA]</scope>
    <source>
        <strain evidence="2 3">NIES-3715</strain>
    </source>
</reference>
<feature type="region of interest" description="Disordered" evidence="1">
    <location>
        <begin position="1"/>
        <end position="32"/>
    </location>
</feature>
<keyword evidence="3" id="KW-1185">Reference proteome</keyword>
<feature type="compositionally biased region" description="Polar residues" evidence="1">
    <location>
        <begin position="1"/>
        <end position="16"/>
    </location>
</feature>
<name>A0AAD3HBU6_9STRA</name>
<dbReference type="AlphaFoldDB" id="A0AAD3HBU6"/>
<evidence type="ECO:0000313" key="2">
    <source>
        <dbReference type="EMBL" id="GFH57830.1"/>
    </source>
</evidence>
<organism evidence="2 3">
    <name type="scientific">Chaetoceros tenuissimus</name>
    <dbReference type="NCBI Taxonomy" id="426638"/>
    <lineage>
        <taxon>Eukaryota</taxon>
        <taxon>Sar</taxon>
        <taxon>Stramenopiles</taxon>
        <taxon>Ochrophyta</taxon>
        <taxon>Bacillariophyta</taxon>
        <taxon>Coscinodiscophyceae</taxon>
        <taxon>Chaetocerotophycidae</taxon>
        <taxon>Chaetocerotales</taxon>
        <taxon>Chaetocerotaceae</taxon>
        <taxon>Chaetoceros</taxon>
    </lineage>
</organism>
<dbReference type="InterPro" id="IPR010297">
    <property type="entry name" value="DUF900_hydrolase"/>
</dbReference>
<sequence length="400" mass="44877">MSITEPPQLQESTSEASFEKEVIKQSAMDSEEDFQDEYVPTQQGNSLREAVHIADSEKETSIFSSFKGIVVTTIALTEVGNGRVRFNEQDDNGLEGAFLKDISMVSDPDQVDEGNREFEATIVDTKEAMEIIKRGFGFENDDSSKNENDAIPLFIIHGYHVEPSISLKFPLENFKAQMKYYPILVMWATGGGYLNDQKTVAMNAADALSALVGTIPDHYFPKKSLLMHSMGNHVVFNGACANGTPEVEFENIYMVAADVPHDIFHKNPSESYFCRDSVSGNKAIKADNFWGLLKKDEHVKPVGKVYIIHNENDKALAGSCLLNKDHRLGKKGACWVDGWCGNHYSTDVIREDFQLYIENIDVSDQIFTGKTEKTEHGYHLLPWMIDIYEATATGGYLYYE</sequence>
<dbReference type="Proteomes" id="UP001054902">
    <property type="component" value="Unassembled WGS sequence"/>
</dbReference>
<accession>A0AAD3HBU6</accession>
<proteinExistence type="predicted"/>